<accession>A0AAW0J2K8</accession>
<dbReference type="GO" id="GO:0006412">
    <property type="term" value="P:translation"/>
    <property type="evidence" value="ECO:0007669"/>
    <property type="project" value="InterPro"/>
</dbReference>
<evidence type="ECO:0000256" key="2">
    <source>
        <dbReference type="ARBA" id="ARBA00005657"/>
    </source>
</evidence>
<dbReference type="EMBL" id="JBBHLL010000070">
    <property type="protein sequence ID" value="KAK7820661.1"/>
    <property type="molecule type" value="Genomic_DNA"/>
</dbReference>
<keyword evidence="9" id="KW-1185">Reference proteome</keyword>
<protein>
    <recommendedName>
        <fullName evidence="5">Small ribosomal subunit protein uS12</fullName>
    </recommendedName>
    <alternativeName>
        <fullName evidence="6">40S ribosomal protein S23</fullName>
    </alternativeName>
</protein>
<organism evidence="8 9">
    <name type="scientific">Myodes glareolus</name>
    <name type="common">Bank vole</name>
    <name type="synonym">Clethrionomys glareolus</name>
    <dbReference type="NCBI Taxonomy" id="447135"/>
    <lineage>
        <taxon>Eukaryota</taxon>
        <taxon>Metazoa</taxon>
        <taxon>Chordata</taxon>
        <taxon>Craniata</taxon>
        <taxon>Vertebrata</taxon>
        <taxon>Euteleostomi</taxon>
        <taxon>Mammalia</taxon>
        <taxon>Eutheria</taxon>
        <taxon>Euarchontoglires</taxon>
        <taxon>Glires</taxon>
        <taxon>Rodentia</taxon>
        <taxon>Myomorpha</taxon>
        <taxon>Muroidea</taxon>
        <taxon>Cricetidae</taxon>
        <taxon>Arvicolinae</taxon>
        <taxon>Myodes</taxon>
    </lineage>
</organism>
<gene>
    <name evidence="8" type="ORF">U0070_026205</name>
</gene>
<name>A0AAW0J2K8_MYOGA</name>
<evidence type="ECO:0000256" key="7">
    <source>
        <dbReference type="ARBA" id="ARBA00046579"/>
    </source>
</evidence>
<dbReference type="AlphaFoldDB" id="A0AAW0J2K8"/>
<reference evidence="8 9" key="1">
    <citation type="journal article" date="2023" name="bioRxiv">
        <title>Conserved and derived expression patterns and positive selection on dental genes reveal complex evolutionary context of ever-growing rodent molars.</title>
        <authorList>
            <person name="Calamari Z.T."/>
            <person name="Song A."/>
            <person name="Cohen E."/>
            <person name="Akter M."/>
            <person name="Roy R.D."/>
            <person name="Hallikas O."/>
            <person name="Christensen M.M."/>
            <person name="Li P."/>
            <person name="Marangoni P."/>
            <person name="Jernvall J."/>
            <person name="Klein O.D."/>
        </authorList>
    </citation>
    <scope>NUCLEOTIDE SEQUENCE [LARGE SCALE GENOMIC DNA]</scope>
    <source>
        <strain evidence="8">V071</strain>
    </source>
</reference>
<keyword evidence="3" id="KW-0689">Ribosomal protein</keyword>
<evidence type="ECO:0000256" key="6">
    <source>
        <dbReference type="ARBA" id="ARBA00035463"/>
    </source>
</evidence>
<dbReference type="Gene3D" id="2.40.50.140">
    <property type="entry name" value="Nucleic acid-binding proteins"/>
    <property type="match status" value="1"/>
</dbReference>
<evidence type="ECO:0000256" key="4">
    <source>
        <dbReference type="ARBA" id="ARBA00023274"/>
    </source>
</evidence>
<dbReference type="GO" id="GO:0005791">
    <property type="term" value="C:rough endoplasmic reticulum"/>
    <property type="evidence" value="ECO:0007669"/>
    <property type="project" value="UniProtKB-SubCell"/>
</dbReference>
<evidence type="ECO:0000313" key="8">
    <source>
        <dbReference type="EMBL" id="KAK7820661.1"/>
    </source>
</evidence>
<dbReference type="GO" id="GO:0022626">
    <property type="term" value="C:cytosolic ribosome"/>
    <property type="evidence" value="ECO:0007669"/>
    <property type="project" value="UniProtKB-ARBA"/>
</dbReference>
<comment type="similarity">
    <text evidence="2">Belongs to the universal ribosomal protein uS12 family.</text>
</comment>
<dbReference type="InterPro" id="IPR012340">
    <property type="entry name" value="NA-bd_OB-fold"/>
</dbReference>
<keyword evidence="4" id="KW-0687">Ribonucleoprotein</keyword>
<sequence>MGKCRGLWTARKFCSHQWSPKRHDKQYKKADVGTALKANLFRPTSHAKGIVLGKAGVEVKRLNSAAGRCVRVQLIKNDRKITASVPSDGCLTFTEENREVFVAGFGPNGHAVGDAPRVLSKAVKGTSVSLLALFKGKKERPRACILTMETQ</sequence>
<dbReference type="PANTHER" id="PTHR11652">
    <property type="entry name" value="30S RIBOSOMAL PROTEIN S12 FAMILY MEMBER"/>
    <property type="match status" value="1"/>
</dbReference>
<dbReference type="GO" id="GO:1990904">
    <property type="term" value="C:ribonucleoprotein complex"/>
    <property type="evidence" value="ECO:0007669"/>
    <property type="project" value="UniProtKB-KW"/>
</dbReference>
<evidence type="ECO:0000256" key="3">
    <source>
        <dbReference type="ARBA" id="ARBA00022980"/>
    </source>
</evidence>
<evidence type="ECO:0000256" key="1">
    <source>
        <dbReference type="ARBA" id="ARBA00004427"/>
    </source>
</evidence>
<comment type="subunit">
    <text evidence="7">Component of the 40S small ribosomal subunit. Part of the small subunit (SSU) processome, composed of more than 70 proteins and the RNA chaperone small nucleolar RNA (snoRNA) U3.</text>
</comment>
<dbReference type="GO" id="GO:0003735">
    <property type="term" value="F:structural constituent of ribosome"/>
    <property type="evidence" value="ECO:0007669"/>
    <property type="project" value="InterPro"/>
</dbReference>
<proteinExistence type="inferred from homology"/>
<dbReference type="SUPFAM" id="SSF50249">
    <property type="entry name" value="Nucleic acid-binding proteins"/>
    <property type="match status" value="1"/>
</dbReference>
<evidence type="ECO:0000313" key="9">
    <source>
        <dbReference type="Proteomes" id="UP001488838"/>
    </source>
</evidence>
<comment type="subcellular location">
    <subcellularLocation>
        <location evidence="1">Rough endoplasmic reticulum</location>
    </subcellularLocation>
</comment>
<comment type="caution">
    <text evidence="8">The sequence shown here is derived from an EMBL/GenBank/DDBJ whole genome shotgun (WGS) entry which is preliminary data.</text>
</comment>
<dbReference type="Pfam" id="PF00164">
    <property type="entry name" value="Ribosom_S12_S23"/>
    <property type="match status" value="1"/>
</dbReference>
<dbReference type="FunFam" id="2.40.50.140:FF:000007">
    <property type="entry name" value="40S ribosomal protein S23"/>
    <property type="match status" value="1"/>
</dbReference>
<evidence type="ECO:0000256" key="5">
    <source>
        <dbReference type="ARBA" id="ARBA00035161"/>
    </source>
</evidence>
<dbReference type="InterPro" id="IPR006032">
    <property type="entry name" value="Ribosomal_uS12"/>
</dbReference>
<dbReference type="Proteomes" id="UP001488838">
    <property type="component" value="Unassembled WGS sequence"/>
</dbReference>